<dbReference type="PANTHER" id="PTHR23274:SF11">
    <property type="entry name" value="ATP-DEPENDENT DNA HELICASE PIF1"/>
    <property type="match status" value="1"/>
</dbReference>
<protein>
    <recommendedName>
        <fullName evidence="3">ATP-dependent DNA helicase</fullName>
    </recommendedName>
</protein>
<name>A0A2Z6QJK3_9GLOM</name>
<dbReference type="GO" id="GO:0071932">
    <property type="term" value="P:replication fork reversal"/>
    <property type="evidence" value="ECO:0007669"/>
    <property type="project" value="TreeGrafter"/>
</dbReference>
<dbReference type="PANTHER" id="PTHR23274">
    <property type="entry name" value="DNA HELICASE-RELATED"/>
    <property type="match status" value="1"/>
</dbReference>
<dbReference type="AlphaFoldDB" id="A0A2Z6QJK3"/>
<dbReference type="Proteomes" id="UP000247702">
    <property type="component" value="Unassembled WGS sequence"/>
</dbReference>
<evidence type="ECO:0000313" key="1">
    <source>
        <dbReference type="EMBL" id="GBB85979.1"/>
    </source>
</evidence>
<evidence type="ECO:0000313" key="2">
    <source>
        <dbReference type="Proteomes" id="UP000247702"/>
    </source>
</evidence>
<dbReference type="EMBL" id="BEXD01000270">
    <property type="protein sequence ID" value="GBB85979.1"/>
    <property type="molecule type" value="Genomic_DNA"/>
</dbReference>
<accession>A0A2Z6QJK3</accession>
<dbReference type="GO" id="GO:0000723">
    <property type="term" value="P:telomere maintenance"/>
    <property type="evidence" value="ECO:0007669"/>
    <property type="project" value="TreeGrafter"/>
</dbReference>
<dbReference type="SUPFAM" id="SSF52540">
    <property type="entry name" value="P-loop containing nucleoside triphosphate hydrolases"/>
    <property type="match status" value="1"/>
</dbReference>
<proteinExistence type="predicted"/>
<gene>
    <name evidence="1" type="ORF">RclHR1_12400007</name>
</gene>
<evidence type="ECO:0008006" key="3">
    <source>
        <dbReference type="Google" id="ProtNLM"/>
    </source>
</evidence>
<comment type="caution">
    <text evidence="1">The sequence shown here is derived from an EMBL/GenBank/DDBJ whole genome shotgun (WGS) entry which is preliminary data.</text>
</comment>
<dbReference type="GO" id="GO:0003697">
    <property type="term" value="F:single-stranded DNA binding"/>
    <property type="evidence" value="ECO:0007669"/>
    <property type="project" value="TreeGrafter"/>
</dbReference>
<reference evidence="1 2" key="1">
    <citation type="submission" date="2017-11" db="EMBL/GenBank/DDBJ databases">
        <title>The genome of Rhizophagus clarus HR1 reveals common genetic basis of auxotrophy among arbuscular mycorrhizal fungi.</title>
        <authorList>
            <person name="Kobayashi Y."/>
        </authorList>
    </citation>
    <scope>NUCLEOTIDE SEQUENCE [LARGE SCALE GENOMIC DNA]</scope>
    <source>
        <strain evidence="1 2">HR1</strain>
    </source>
</reference>
<organism evidence="1 2">
    <name type="scientific">Rhizophagus clarus</name>
    <dbReference type="NCBI Taxonomy" id="94130"/>
    <lineage>
        <taxon>Eukaryota</taxon>
        <taxon>Fungi</taxon>
        <taxon>Fungi incertae sedis</taxon>
        <taxon>Mucoromycota</taxon>
        <taxon>Glomeromycotina</taxon>
        <taxon>Glomeromycetes</taxon>
        <taxon>Glomerales</taxon>
        <taxon>Glomeraceae</taxon>
        <taxon>Rhizophagus</taxon>
    </lineage>
</organism>
<dbReference type="InterPro" id="IPR027417">
    <property type="entry name" value="P-loop_NTPase"/>
</dbReference>
<dbReference type="GO" id="GO:0043596">
    <property type="term" value="C:nuclear replication fork"/>
    <property type="evidence" value="ECO:0007669"/>
    <property type="project" value="TreeGrafter"/>
</dbReference>
<keyword evidence="2" id="KW-1185">Reference proteome</keyword>
<dbReference type="GO" id="GO:0005739">
    <property type="term" value="C:mitochondrion"/>
    <property type="evidence" value="ECO:0007669"/>
    <property type="project" value="TreeGrafter"/>
</dbReference>
<sequence length="102" mass="11404">MLTANIWTQAGLVNSSIRTIEDILFDEQEPPSLLIAVFISFEKYEGPTISNSEDVKVIPIIPIKQTWEGKSETQCSRLQVPICLAWAITVHKSQGLTYLNKG</sequence>